<evidence type="ECO:0008006" key="5">
    <source>
        <dbReference type="Google" id="ProtNLM"/>
    </source>
</evidence>
<feature type="region of interest" description="Disordered" evidence="1">
    <location>
        <begin position="178"/>
        <end position="229"/>
    </location>
</feature>
<feature type="compositionally biased region" description="Polar residues" evidence="1">
    <location>
        <begin position="218"/>
        <end position="229"/>
    </location>
</feature>
<gene>
    <name evidence="3" type="ORF">LSH36_439g03038</name>
</gene>
<sequence length="411" mass="44342">MEDVAVAQLLLHYAANLQANSVQDEINREATSSYGYGPNANSYSPYGPIDTTPIGADTFPIMSSIYGPTGYGPTPYGPHTYAQPRYGQPAYGPMIPGPQPMYGPQSMYGPQPTYGPPAYGRPSPFTGNPQPQGPFSPILPADFMKERDEDEQEAHPGAEMSMLGPTLLQQQMMLSPKQLPPEQSFQQQPPPPSDVPTPSDGGAAKTMSDSGQPIYASTMLSPTPATGNLVTRETDKLKKQNRKLLMGVLLLSLFILGAAVGLIVLTVALEPAKATPVSTTMIKFTMTRLDMTYGQELTDKMTYTYLETERRFCDTISSFYLKGAFTVQDCKAINFSSGSVVANLEISIINNDKTSEQVFLYVASILVAKSDADVSTKPIEASTIKQAPNETFVPISSYVDVTSSSSAEMSS</sequence>
<keyword evidence="2" id="KW-0472">Membrane</keyword>
<feature type="transmembrane region" description="Helical" evidence="2">
    <location>
        <begin position="244"/>
        <end position="269"/>
    </location>
</feature>
<dbReference type="EMBL" id="JAODUP010000439">
    <property type="protein sequence ID" value="KAK2149738.1"/>
    <property type="molecule type" value="Genomic_DNA"/>
</dbReference>
<reference evidence="3" key="1">
    <citation type="journal article" date="2023" name="Mol. Biol. Evol.">
        <title>Third-Generation Sequencing Reveals the Adaptive Role of the Epigenome in Three Deep-Sea Polychaetes.</title>
        <authorList>
            <person name="Perez M."/>
            <person name="Aroh O."/>
            <person name="Sun Y."/>
            <person name="Lan Y."/>
            <person name="Juniper S.K."/>
            <person name="Young C.R."/>
            <person name="Angers B."/>
            <person name="Qian P.Y."/>
        </authorList>
    </citation>
    <scope>NUCLEOTIDE SEQUENCE</scope>
    <source>
        <strain evidence="3">P08H-3</strain>
    </source>
</reference>
<comment type="caution">
    <text evidence="3">The sequence shown here is derived from an EMBL/GenBank/DDBJ whole genome shotgun (WGS) entry which is preliminary data.</text>
</comment>
<dbReference type="AlphaFoldDB" id="A0AAD9MZC5"/>
<keyword evidence="4" id="KW-1185">Reference proteome</keyword>
<evidence type="ECO:0000313" key="4">
    <source>
        <dbReference type="Proteomes" id="UP001208570"/>
    </source>
</evidence>
<protein>
    <recommendedName>
        <fullName evidence="5">SEA domain-containing protein</fullName>
    </recommendedName>
</protein>
<accession>A0AAD9MZC5</accession>
<organism evidence="3 4">
    <name type="scientific">Paralvinella palmiformis</name>
    <dbReference type="NCBI Taxonomy" id="53620"/>
    <lineage>
        <taxon>Eukaryota</taxon>
        <taxon>Metazoa</taxon>
        <taxon>Spiralia</taxon>
        <taxon>Lophotrochozoa</taxon>
        <taxon>Annelida</taxon>
        <taxon>Polychaeta</taxon>
        <taxon>Sedentaria</taxon>
        <taxon>Canalipalpata</taxon>
        <taxon>Terebellida</taxon>
        <taxon>Terebelliformia</taxon>
        <taxon>Alvinellidae</taxon>
        <taxon>Paralvinella</taxon>
    </lineage>
</organism>
<evidence type="ECO:0000313" key="3">
    <source>
        <dbReference type="EMBL" id="KAK2149738.1"/>
    </source>
</evidence>
<name>A0AAD9MZC5_9ANNE</name>
<keyword evidence="2" id="KW-0812">Transmembrane</keyword>
<feature type="region of interest" description="Disordered" evidence="1">
    <location>
        <begin position="112"/>
        <end position="140"/>
    </location>
</feature>
<proteinExistence type="predicted"/>
<evidence type="ECO:0000256" key="1">
    <source>
        <dbReference type="SAM" id="MobiDB-lite"/>
    </source>
</evidence>
<keyword evidence="2" id="KW-1133">Transmembrane helix</keyword>
<evidence type="ECO:0000256" key="2">
    <source>
        <dbReference type="SAM" id="Phobius"/>
    </source>
</evidence>
<dbReference type="Proteomes" id="UP001208570">
    <property type="component" value="Unassembled WGS sequence"/>
</dbReference>